<sequence length="658" mass="76974">MMTFTPTQKEPFNKNIEALSNILLKESLKEIKSSKFELVLGKDNLDINLKDTSIKNNGGGYNENLLYQDPIKELQTMLNTYNDKYLLYPVLYFYGFGNGILFKALLQNKNHQHIVVFEKDIEIIWIMFHILDFSNELQSARLMILQTSSLDIEFFSNFCSSKPFFQFSRIYFLELMSHYYERFHEDILGLNKKLAENFKNSIVSYGNDPLDALQGIEQFVYNLPQMITHPSYKELLSKRKGISDTAIIVSTGPSLTKQLPLLKKYASKATIFCADSSYPILAKHGIKPDYVCMLERDEIVAECFNNDFGEFDKDIVFIVKSVTHPHTIKYLQKNNRAFILVSTYASFIQYLKLDYFGYFNMGFSVAHMNFLLTIHLKYKNIILIGQDLAYAKDGQTHSQGFIHANLHNGDYERDLDKFSTTAYGGNGKVQSSEIWTLFRHNFEKDIVNIKMNYHITTYNCTEGGARIEGTIEKPFLWACENLLDKDLNKPFEKLEPLSLNKQNEFLLKAYYKVYQSIKHCRDFNDNFIKVYDKIKNSFMSLQNSQKNEIFIQEIIQDIDKTKTQIDELYNTQKDLIQILGPLLTQFELNLARIYVLNPKTKEDAFNKSILWIKEHLEFMELVYGHIKAQENALIKNILPLEEKLKERKLDKWMERVRR</sequence>
<evidence type="ECO:0000313" key="3">
    <source>
        <dbReference type="EMBL" id="SUW91722.1"/>
    </source>
</evidence>
<keyword evidence="1" id="KW-1133">Transmembrane helix</keyword>
<evidence type="ECO:0000259" key="2">
    <source>
        <dbReference type="Pfam" id="PF01973"/>
    </source>
</evidence>
<dbReference type="Pfam" id="PF01973">
    <property type="entry name" value="MptE-like"/>
    <property type="match status" value="1"/>
</dbReference>
<dbReference type="Proteomes" id="UP000254131">
    <property type="component" value="Unassembled WGS sequence"/>
</dbReference>
<protein>
    <submittedName>
        <fullName evidence="3">Motility accessory factor</fullName>
    </submittedName>
</protein>
<reference evidence="3 4" key="1">
    <citation type="submission" date="2018-06" db="EMBL/GenBank/DDBJ databases">
        <authorList>
            <consortium name="Pathogen Informatics"/>
            <person name="Doyle S."/>
        </authorList>
    </citation>
    <scope>NUCLEOTIDE SEQUENCE [LARGE SCALE GENOMIC DNA]</scope>
    <source>
        <strain evidence="3 4">NCTC13105</strain>
    </source>
</reference>
<evidence type="ECO:0000313" key="4">
    <source>
        <dbReference type="Proteomes" id="UP000254131"/>
    </source>
</evidence>
<name>A0AAX2M090_CAMJU</name>
<feature type="transmembrane region" description="Helical" evidence="1">
    <location>
        <begin position="85"/>
        <end position="106"/>
    </location>
</feature>
<keyword evidence="1" id="KW-0472">Membrane</keyword>
<evidence type="ECO:0000256" key="1">
    <source>
        <dbReference type="SAM" id="Phobius"/>
    </source>
</evidence>
<gene>
    <name evidence="3" type="primary">maf-1_1</name>
    <name evidence="3" type="ORF">NCTC13105_00343</name>
</gene>
<dbReference type="EMBL" id="UFVB01000001">
    <property type="protein sequence ID" value="SUW91722.1"/>
    <property type="molecule type" value="Genomic_DNA"/>
</dbReference>
<keyword evidence="1" id="KW-0812">Transmembrane</keyword>
<comment type="caution">
    <text evidence="3">The sequence shown here is derived from an EMBL/GenBank/DDBJ whole genome shotgun (WGS) entry which is preliminary data.</text>
</comment>
<organism evidence="3 4">
    <name type="scientific">Campylobacter jejuni</name>
    <dbReference type="NCBI Taxonomy" id="197"/>
    <lineage>
        <taxon>Bacteria</taxon>
        <taxon>Pseudomonadati</taxon>
        <taxon>Campylobacterota</taxon>
        <taxon>Epsilonproteobacteria</taxon>
        <taxon>Campylobacterales</taxon>
        <taxon>Campylobacteraceae</taxon>
        <taxon>Campylobacter</taxon>
    </lineage>
</organism>
<dbReference type="AlphaFoldDB" id="A0AAX2M090"/>
<proteinExistence type="predicted"/>
<dbReference type="InterPro" id="IPR002826">
    <property type="entry name" value="MptE-like"/>
</dbReference>
<dbReference type="PANTHER" id="PTHR41786:SF1">
    <property type="entry name" value="6-HYDROXYMETHYLPTERIN DIPHOSPHOKINASE MPTE-LIKE DOMAIN-CONTAINING PROTEIN"/>
    <property type="match status" value="1"/>
</dbReference>
<feature type="domain" description="6-hydroxymethylpterin diphosphokinase MptE-like" evidence="2">
    <location>
        <begin position="218"/>
        <end position="392"/>
    </location>
</feature>
<accession>A0AAX2M090</accession>
<dbReference type="PANTHER" id="PTHR41786">
    <property type="entry name" value="MOTILITY ACCESSORY FACTOR MAF"/>
    <property type="match status" value="1"/>
</dbReference>